<dbReference type="InterPro" id="IPR027417">
    <property type="entry name" value="P-loop_NTPase"/>
</dbReference>
<protein>
    <submittedName>
        <fullName evidence="3">Conjugal transfer protein (TraA-like protein)</fullName>
    </submittedName>
</protein>
<reference evidence="3 4" key="1">
    <citation type="submission" date="2018-09" db="EMBL/GenBank/DDBJ databases">
        <title>Complete genome sequence of Euzebya sp. DY32-46 isolated from seawater of Pacific Ocean.</title>
        <authorList>
            <person name="Xu L."/>
            <person name="Wu Y.-H."/>
            <person name="Xu X.-W."/>
        </authorList>
    </citation>
    <scope>NUCLEOTIDE SEQUENCE [LARGE SCALE GENOMIC DNA]</scope>
    <source>
        <strain evidence="3 4">DY32-46</strain>
    </source>
</reference>
<dbReference type="RefSeq" id="WP_216826591.1">
    <property type="nucleotide sequence ID" value="NZ_CP031165.1"/>
</dbReference>
<dbReference type="SUPFAM" id="SSF55464">
    <property type="entry name" value="Origin of replication-binding domain, RBD-like"/>
    <property type="match status" value="1"/>
</dbReference>
<dbReference type="Proteomes" id="UP000264006">
    <property type="component" value="Chromosome"/>
</dbReference>
<dbReference type="InterPro" id="IPR014862">
    <property type="entry name" value="TrwC"/>
</dbReference>
<dbReference type="KEGG" id="euz:DVS28_a2488"/>
<keyword evidence="4" id="KW-1185">Reference proteome</keyword>
<evidence type="ECO:0000256" key="1">
    <source>
        <dbReference type="SAM" id="MobiDB-lite"/>
    </source>
</evidence>
<accession>A0A346XY72</accession>
<dbReference type="Pfam" id="PF08751">
    <property type="entry name" value="TrwC"/>
    <property type="match status" value="1"/>
</dbReference>
<dbReference type="NCBIfam" id="NF041492">
    <property type="entry name" value="MobF"/>
    <property type="match status" value="1"/>
</dbReference>
<dbReference type="Gene3D" id="2.30.30.940">
    <property type="match status" value="1"/>
</dbReference>
<feature type="domain" description="TrwC relaxase" evidence="2">
    <location>
        <begin position="25"/>
        <end position="382"/>
    </location>
</feature>
<feature type="region of interest" description="Disordered" evidence="1">
    <location>
        <begin position="1173"/>
        <end position="1194"/>
    </location>
</feature>
<dbReference type="EMBL" id="CP031165">
    <property type="protein sequence ID" value="AXV07169.1"/>
    <property type="molecule type" value="Genomic_DNA"/>
</dbReference>
<name>A0A346XY72_9ACTN</name>
<dbReference type="CDD" id="cd18809">
    <property type="entry name" value="SF1_C_RecD"/>
    <property type="match status" value="1"/>
</dbReference>
<proteinExistence type="predicted"/>
<dbReference type="SUPFAM" id="SSF52540">
    <property type="entry name" value="P-loop containing nucleoside triphosphate hydrolases"/>
    <property type="match status" value="2"/>
</dbReference>
<sequence>MGRASWSVGVSGVVWVTVSMRVMSAGHGYRYLTSSVAIGDGQRQSGLPLTAYYTADGTPPGRWLGSGLAGLGDGRIRAGDVVEEAQLALLLGEGRDPITGDPLGRAYPQYLSRAERVAARVARLDGGLDREQRAAAMAAIESAEASRPTRRAVAGFDLTFSVPKSVSVLWALAPAEVQAKIVAAHHAAIDDVLRLFEAEVAATRMGADAGDGAVAQVDVTGVSAVAFDHVDSRAGDPQLHTHVVIANKVQTALDGKWRSLDGRPVHAAMVALSEHYRAVLADHLTRTLGLTWHQRDRGADRNACWDLTGVPEELLELFSSRAAAIGAVKDDLVAAYVAEHGHQPTARTVLKLRQQATLATRPDKTVTPLAALMTSWRERASAVLARPAEDWAAGLLHDGQRRQQLLTADALSEATVAGVAAQVVDVVGERRSTWRRWNLHAETSRQLAGVRFATNTDRTTVLHRIVDAAQDQSVRLAPPELATVPAELRRADGTSVLRPRHSEVFTSAELLAAEDRLLDLGRTTTAPTLPPHTSDQAVTAGGLGNDQAAAVTAVATSGRVVDVLIGPAGAGKTTAMRTLRQAWTSLYGANSVIGLAPSAAAAEVLGQDLGVPADTLAKWLHDHHAGNATLTAGQLVIIDEASLAGTRSLHTIADHAATVGAKVLVVGDPAQLASVDAGGALQLLARDRDDVAHLTDVRRFTQPWEAAATLQLRDGNPTVLDTYSQHDRLHDGDTEQMLNTAYTAWQTDQAAGKHSLLIAPTRDQVLALNIRAQADLIASGHVDAADTVALHDGTTAGVGDVVVTRRNDRRLHGAGGWVRNGDRWRITALHPDGTVDVRRQRLPSSSPTRLPASYVDAHVELGYATTVHRAQGATVDTAHAIVGPGMTRETLYVAMTRGRQSNDAYTCTDTLDIEAHQHTDAPTGWAVLAGVLARIGAEASAHQMITAEQDRYGSIAQLAAEYDTIAAAAQRPRWTSLIRACGLREDQVEAVIASDAFGPLCATLRTIEAHRLDVSALLPRLVHARPLEDVDDIAAVLHHRAQTAVSTLAKKTRARPPDLIAGLIPVVTGSMSGDMRTALDVRQQLIQQRAEELGRTALADGARWTRHLGRPPVDAHRRREWFGDLATVAAYRDRHAVTGDAPLGRRQYVEPTPGRSFAMAAMRRAHQTAIAEQYRPDDVGRRHQRTLEGPGRGI</sequence>
<dbReference type="AlphaFoldDB" id="A0A346XY72"/>
<dbReference type="Pfam" id="PF13604">
    <property type="entry name" value="AAA_30"/>
    <property type="match status" value="1"/>
</dbReference>
<gene>
    <name evidence="3" type="ORF">DVS28_a2488</name>
</gene>
<evidence type="ECO:0000313" key="4">
    <source>
        <dbReference type="Proteomes" id="UP000264006"/>
    </source>
</evidence>
<organism evidence="3 4">
    <name type="scientific">Euzebya pacifica</name>
    <dbReference type="NCBI Taxonomy" id="1608957"/>
    <lineage>
        <taxon>Bacteria</taxon>
        <taxon>Bacillati</taxon>
        <taxon>Actinomycetota</taxon>
        <taxon>Nitriliruptoria</taxon>
        <taxon>Euzebyales</taxon>
    </lineage>
</organism>
<evidence type="ECO:0000259" key="2">
    <source>
        <dbReference type="Pfam" id="PF08751"/>
    </source>
</evidence>
<dbReference type="Gene3D" id="3.40.50.300">
    <property type="entry name" value="P-loop containing nucleotide triphosphate hydrolases"/>
    <property type="match status" value="2"/>
</dbReference>
<evidence type="ECO:0000313" key="3">
    <source>
        <dbReference type="EMBL" id="AXV07169.1"/>
    </source>
</evidence>